<accession>A0ACD1ABV7</accession>
<dbReference type="EMBL" id="CP042469">
    <property type="protein sequence ID" value="QOX63980.1"/>
    <property type="molecule type" value="Genomic_DNA"/>
</dbReference>
<sequence length="291" mass="32553">MIDLHLHTYYSDGTMSPEALVLLAKENGVRTIAITDHDGMGGLKEGIDAGKRHGIHVIHGVELSTEDDEKIYMHILGYGFDLNNAEMNEEIECIRQKRVERNEKLLSALNEIGCNLTMEDLQLRSGQDYIGKPTFALALLRKGYISSYGDAYAEGQFMRSETVRRVHREKISAEKAIKLIRGAGGVPVLAHPMKIARLVKNENETFWDGLDKQLAKLKGLGLLGMECYYSSHTPEETKQLVSLAEKYELITTAGSDFHGTEYESGIRIGGFYTDAKFDENKMASEIQNGIY</sequence>
<gene>
    <name evidence="1" type="ORF">FRZ06_11860</name>
</gene>
<dbReference type="Proteomes" id="UP000594014">
    <property type="component" value="Chromosome"/>
</dbReference>
<evidence type="ECO:0000313" key="2">
    <source>
        <dbReference type="Proteomes" id="UP000594014"/>
    </source>
</evidence>
<evidence type="ECO:0000313" key="1">
    <source>
        <dbReference type="EMBL" id="QOX63980.1"/>
    </source>
</evidence>
<organism evidence="1 2">
    <name type="scientific">Anoxybacterium hadale</name>
    <dbReference type="NCBI Taxonomy" id="3408580"/>
    <lineage>
        <taxon>Bacteria</taxon>
        <taxon>Bacillati</taxon>
        <taxon>Bacillota</taxon>
        <taxon>Clostridia</taxon>
        <taxon>Peptostreptococcales</taxon>
        <taxon>Anaerovoracaceae</taxon>
        <taxon>Anoxybacterium</taxon>
    </lineage>
</organism>
<name>A0ACD1ABV7_9FIRM</name>
<keyword evidence="2" id="KW-1185">Reference proteome</keyword>
<protein>
    <submittedName>
        <fullName evidence="1">PHP domain-containing protein</fullName>
    </submittedName>
</protein>
<reference evidence="1" key="1">
    <citation type="submission" date="2019-08" db="EMBL/GenBank/DDBJ databases">
        <title>Genome sequence of Clostridiales bacterium MT110.</title>
        <authorList>
            <person name="Cao J."/>
        </authorList>
    </citation>
    <scope>NUCLEOTIDE SEQUENCE</scope>
    <source>
        <strain evidence="1">MT110</strain>
    </source>
</reference>
<proteinExistence type="predicted"/>